<dbReference type="SUPFAM" id="SSF47384">
    <property type="entry name" value="Homodimeric domain of signal transducing histidine kinase"/>
    <property type="match status" value="1"/>
</dbReference>
<evidence type="ECO:0000256" key="3">
    <source>
        <dbReference type="ARBA" id="ARBA00012438"/>
    </source>
</evidence>
<feature type="domain" description="HAMP" evidence="13">
    <location>
        <begin position="95"/>
        <end position="148"/>
    </location>
</feature>
<dbReference type="InterPro" id="IPR036890">
    <property type="entry name" value="HATPase_C_sf"/>
</dbReference>
<evidence type="ECO:0000256" key="11">
    <source>
        <dbReference type="SAM" id="Phobius"/>
    </source>
</evidence>
<evidence type="ECO:0000256" key="8">
    <source>
        <dbReference type="ARBA" id="ARBA00022989"/>
    </source>
</evidence>
<dbReference type="CDD" id="cd00082">
    <property type="entry name" value="HisKA"/>
    <property type="match status" value="1"/>
</dbReference>
<evidence type="ECO:0000313" key="15">
    <source>
        <dbReference type="Proteomes" id="UP000557772"/>
    </source>
</evidence>
<dbReference type="Gene3D" id="1.10.287.130">
    <property type="match status" value="1"/>
</dbReference>
<dbReference type="SMART" id="SM00387">
    <property type="entry name" value="HATPase_c"/>
    <property type="match status" value="1"/>
</dbReference>
<keyword evidence="6 11" id="KW-0812">Transmembrane</keyword>
<keyword evidence="10 11" id="KW-0472">Membrane</keyword>
<comment type="catalytic activity">
    <reaction evidence="1">
        <text>ATP + protein L-histidine = ADP + protein N-phospho-L-histidine.</text>
        <dbReference type="EC" id="2.7.13.3"/>
    </reaction>
</comment>
<dbReference type="RefSeq" id="WP_171157443.1">
    <property type="nucleotide sequence ID" value="NZ_JABENB010000003.1"/>
</dbReference>
<evidence type="ECO:0000256" key="5">
    <source>
        <dbReference type="ARBA" id="ARBA00022679"/>
    </source>
</evidence>
<feature type="transmembrane region" description="Helical" evidence="11">
    <location>
        <begin position="73"/>
        <end position="93"/>
    </location>
</feature>
<evidence type="ECO:0000256" key="7">
    <source>
        <dbReference type="ARBA" id="ARBA00022777"/>
    </source>
</evidence>
<dbReference type="SUPFAM" id="SSF158472">
    <property type="entry name" value="HAMP domain-like"/>
    <property type="match status" value="1"/>
</dbReference>
<dbReference type="FunFam" id="3.30.565.10:FF:000006">
    <property type="entry name" value="Sensor histidine kinase WalK"/>
    <property type="match status" value="1"/>
</dbReference>
<dbReference type="PANTHER" id="PTHR45436">
    <property type="entry name" value="SENSOR HISTIDINE KINASE YKOH"/>
    <property type="match status" value="1"/>
</dbReference>
<dbReference type="PROSITE" id="PS50885">
    <property type="entry name" value="HAMP"/>
    <property type="match status" value="1"/>
</dbReference>
<keyword evidence="7 14" id="KW-0418">Kinase</keyword>
<organism evidence="14 15">
    <name type="scientific">Flexivirga aerilata</name>
    <dbReference type="NCBI Taxonomy" id="1656889"/>
    <lineage>
        <taxon>Bacteria</taxon>
        <taxon>Bacillati</taxon>
        <taxon>Actinomycetota</taxon>
        <taxon>Actinomycetes</taxon>
        <taxon>Micrococcales</taxon>
        <taxon>Dermacoccaceae</taxon>
        <taxon>Flexivirga</taxon>
    </lineage>
</organism>
<accession>A0A849AMY4</accession>
<dbReference type="SMART" id="SM00304">
    <property type="entry name" value="HAMP"/>
    <property type="match status" value="1"/>
</dbReference>
<dbReference type="Pfam" id="PF00672">
    <property type="entry name" value="HAMP"/>
    <property type="match status" value="1"/>
</dbReference>
<dbReference type="Proteomes" id="UP000557772">
    <property type="component" value="Unassembled WGS sequence"/>
</dbReference>
<dbReference type="EC" id="2.7.13.3" evidence="3"/>
<sequence length="375" mass="40248">MKRPATRGSGPGIATRLLLAQGLVVTCGAITAAGVAAIVGPPLFHHHLLMAGEKPNTPELRHIERAYTSANTIALGMAVLIALIAAIAVTWYLSRRLTRPVVQLAAVAERISDGDYTARATPATAGPELASLTGAFNQVAERLQHTEATRYRLLADLAHELRTPIATLEAYLDGLDDGVTGWGPEPARVFRDQITRLHRLAEDLNDVSRAEEGELGLVLKRTPVQVVVQAAVESLRPRYAGKGVQLHSAISDRPDAEVLVDFQRFAQALTNVLINALRHTPPGGDVTLQTTIDTVSIRIAVIDTGDGIPADQLPHIFERFYRGSLARDRDSTGSGIGLTISRAIARAHHGTLTADSDGPGTGARFTFTMPRLLRH</sequence>
<dbReference type="CDD" id="cd06225">
    <property type="entry name" value="HAMP"/>
    <property type="match status" value="1"/>
</dbReference>
<dbReference type="Pfam" id="PF00512">
    <property type="entry name" value="HisKA"/>
    <property type="match status" value="1"/>
</dbReference>
<dbReference type="InterPro" id="IPR003594">
    <property type="entry name" value="HATPase_dom"/>
</dbReference>
<keyword evidence="9" id="KW-0902">Two-component regulatory system</keyword>
<comment type="subcellular location">
    <subcellularLocation>
        <location evidence="2">Cell membrane</location>
    </subcellularLocation>
</comment>
<evidence type="ECO:0000256" key="6">
    <source>
        <dbReference type="ARBA" id="ARBA00022692"/>
    </source>
</evidence>
<dbReference type="GO" id="GO:0005886">
    <property type="term" value="C:plasma membrane"/>
    <property type="evidence" value="ECO:0007669"/>
    <property type="project" value="UniProtKB-SubCell"/>
</dbReference>
<evidence type="ECO:0000313" key="14">
    <source>
        <dbReference type="EMBL" id="NNG40731.1"/>
    </source>
</evidence>
<name>A0A849AMY4_9MICO</name>
<evidence type="ECO:0000256" key="9">
    <source>
        <dbReference type="ARBA" id="ARBA00023012"/>
    </source>
</evidence>
<dbReference type="SMART" id="SM00388">
    <property type="entry name" value="HisKA"/>
    <property type="match status" value="1"/>
</dbReference>
<dbReference type="CDD" id="cd00075">
    <property type="entry name" value="HATPase"/>
    <property type="match status" value="1"/>
</dbReference>
<dbReference type="InterPro" id="IPR036097">
    <property type="entry name" value="HisK_dim/P_sf"/>
</dbReference>
<evidence type="ECO:0000259" key="13">
    <source>
        <dbReference type="PROSITE" id="PS50885"/>
    </source>
</evidence>
<dbReference type="InterPro" id="IPR005467">
    <property type="entry name" value="His_kinase_dom"/>
</dbReference>
<dbReference type="InterPro" id="IPR004358">
    <property type="entry name" value="Sig_transdc_His_kin-like_C"/>
</dbReference>
<proteinExistence type="predicted"/>
<dbReference type="Gene3D" id="6.10.340.10">
    <property type="match status" value="1"/>
</dbReference>
<keyword evidence="15" id="KW-1185">Reference proteome</keyword>
<dbReference type="AlphaFoldDB" id="A0A849AMY4"/>
<keyword evidence="8 11" id="KW-1133">Transmembrane helix</keyword>
<dbReference type="GO" id="GO:0000155">
    <property type="term" value="F:phosphorelay sensor kinase activity"/>
    <property type="evidence" value="ECO:0007669"/>
    <property type="project" value="InterPro"/>
</dbReference>
<dbReference type="PANTHER" id="PTHR45436:SF5">
    <property type="entry name" value="SENSOR HISTIDINE KINASE TRCS"/>
    <property type="match status" value="1"/>
</dbReference>
<dbReference type="SUPFAM" id="SSF55874">
    <property type="entry name" value="ATPase domain of HSP90 chaperone/DNA topoisomerase II/histidine kinase"/>
    <property type="match status" value="1"/>
</dbReference>
<comment type="caution">
    <text evidence="14">The sequence shown here is derived from an EMBL/GenBank/DDBJ whole genome shotgun (WGS) entry which is preliminary data.</text>
</comment>
<evidence type="ECO:0000259" key="12">
    <source>
        <dbReference type="PROSITE" id="PS50109"/>
    </source>
</evidence>
<keyword evidence="4" id="KW-0597">Phosphoprotein</keyword>
<keyword evidence="5" id="KW-0808">Transferase</keyword>
<dbReference type="Gene3D" id="3.30.565.10">
    <property type="entry name" value="Histidine kinase-like ATPase, C-terminal domain"/>
    <property type="match status" value="1"/>
</dbReference>
<protein>
    <recommendedName>
        <fullName evidence="3">histidine kinase</fullName>
        <ecNumber evidence="3">2.7.13.3</ecNumber>
    </recommendedName>
</protein>
<feature type="domain" description="Histidine kinase" evidence="12">
    <location>
        <begin position="156"/>
        <end position="373"/>
    </location>
</feature>
<gene>
    <name evidence="14" type="ORF">HJ588_15815</name>
</gene>
<dbReference type="InterPro" id="IPR050428">
    <property type="entry name" value="TCS_sensor_his_kinase"/>
</dbReference>
<evidence type="ECO:0000256" key="1">
    <source>
        <dbReference type="ARBA" id="ARBA00000085"/>
    </source>
</evidence>
<dbReference type="Pfam" id="PF02518">
    <property type="entry name" value="HATPase_c"/>
    <property type="match status" value="1"/>
</dbReference>
<reference evidence="14 15" key="1">
    <citation type="submission" date="2020-05" db="EMBL/GenBank/DDBJ databases">
        <title>Flexivirga sp. ID2601S isolated from air conditioner.</title>
        <authorList>
            <person name="Kim D.H."/>
        </authorList>
    </citation>
    <scope>NUCLEOTIDE SEQUENCE [LARGE SCALE GENOMIC DNA]</scope>
    <source>
        <strain evidence="14 15">ID2601S</strain>
    </source>
</reference>
<evidence type="ECO:0000256" key="10">
    <source>
        <dbReference type="ARBA" id="ARBA00023136"/>
    </source>
</evidence>
<evidence type="ECO:0000256" key="4">
    <source>
        <dbReference type="ARBA" id="ARBA00022553"/>
    </source>
</evidence>
<dbReference type="PRINTS" id="PR00344">
    <property type="entry name" value="BCTRLSENSOR"/>
</dbReference>
<dbReference type="EMBL" id="JABENB010000003">
    <property type="protein sequence ID" value="NNG40731.1"/>
    <property type="molecule type" value="Genomic_DNA"/>
</dbReference>
<dbReference type="PROSITE" id="PS50109">
    <property type="entry name" value="HIS_KIN"/>
    <property type="match status" value="1"/>
</dbReference>
<evidence type="ECO:0000256" key="2">
    <source>
        <dbReference type="ARBA" id="ARBA00004236"/>
    </source>
</evidence>
<dbReference type="InterPro" id="IPR003661">
    <property type="entry name" value="HisK_dim/P_dom"/>
</dbReference>
<dbReference type="InterPro" id="IPR003660">
    <property type="entry name" value="HAMP_dom"/>
</dbReference>